<reference evidence="4" key="1">
    <citation type="submission" date="2019-08" db="EMBL/GenBank/DDBJ databases">
        <authorList>
            <person name="Kucharzyk K."/>
            <person name="Murdoch R.W."/>
            <person name="Higgins S."/>
            <person name="Loffler F."/>
        </authorList>
    </citation>
    <scope>NUCLEOTIDE SEQUENCE</scope>
</reference>
<evidence type="ECO:0000256" key="3">
    <source>
        <dbReference type="ARBA" id="ARBA00022729"/>
    </source>
</evidence>
<protein>
    <recommendedName>
        <fullName evidence="5">Multiple sugar-binding protein</fullName>
    </recommendedName>
</protein>
<dbReference type="Pfam" id="PF13416">
    <property type="entry name" value="SBP_bac_8"/>
    <property type="match status" value="1"/>
</dbReference>
<sequence>MLSGCGKKADANKLTLWINGKDSYIGPSEQKLSQDQWYISQAIQRFEDANPGVTVELVVSADGETAHQTFKADAMAGTAPDLANLWTGQNIFAMEDVMMDISKLIPADDLANISGWDSVTSPATGAILGYPTSDNQICFFIYNKQIIADCGLDFDNNPPRTIEDFNAACATILEKGYQPIASDESFPWMGCYIVAYWWVQQTGMDGILSSCKGETKFVDDQGLLSALDYYRSTIVNGYLNADAVTSADSWNKFCQGTVAMMPQVSSVVSDAEAALGAENVGVMLPPDFAGATITNKTIGGPGQCIVVSKDCDNPELAVKFLSFLNSRDEVLKFLEVQSKVPTRLDITAADLNLAEGSAAAKLFGWADSVVFWVDNSLYSTVVGDFYNLLPLVLAGKMTPAEFAADLDSKVVAG</sequence>
<evidence type="ECO:0000313" key="4">
    <source>
        <dbReference type="EMBL" id="MPM29476.1"/>
    </source>
</evidence>
<keyword evidence="3" id="KW-0732">Signal</keyword>
<evidence type="ECO:0000256" key="1">
    <source>
        <dbReference type="ARBA" id="ARBA00008520"/>
    </source>
</evidence>
<accession>A0A644YLU6</accession>
<evidence type="ECO:0000256" key="2">
    <source>
        <dbReference type="ARBA" id="ARBA00022448"/>
    </source>
</evidence>
<dbReference type="PANTHER" id="PTHR43649">
    <property type="entry name" value="ARABINOSE-BINDING PROTEIN-RELATED"/>
    <property type="match status" value="1"/>
</dbReference>
<name>A0A644YLU6_9ZZZZ</name>
<dbReference type="InterPro" id="IPR006059">
    <property type="entry name" value="SBP"/>
</dbReference>
<dbReference type="SUPFAM" id="SSF53850">
    <property type="entry name" value="Periplasmic binding protein-like II"/>
    <property type="match status" value="1"/>
</dbReference>
<dbReference type="EMBL" id="VSSQ01005519">
    <property type="protein sequence ID" value="MPM29476.1"/>
    <property type="molecule type" value="Genomic_DNA"/>
</dbReference>
<dbReference type="AlphaFoldDB" id="A0A644YLU6"/>
<proteinExistence type="inferred from homology"/>
<dbReference type="Gene3D" id="3.40.190.10">
    <property type="entry name" value="Periplasmic binding protein-like II"/>
    <property type="match status" value="2"/>
</dbReference>
<comment type="caution">
    <text evidence="4">The sequence shown here is derived from an EMBL/GenBank/DDBJ whole genome shotgun (WGS) entry which is preliminary data.</text>
</comment>
<evidence type="ECO:0008006" key="5">
    <source>
        <dbReference type="Google" id="ProtNLM"/>
    </source>
</evidence>
<gene>
    <name evidence="4" type="ORF">SDC9_76016</name>
</gene>
<organism evidence="4">
    <name type="scientific">bioreactor metagenome</name>
    <dbReference type="NCBI Taxonomy" id="1076179"/>
    <lineage>
        <taxon>unclassified sequences</taxon>
        <taxon>metagenomes</taxon>
        <taxon>ecological metagenomes</taxon>
    </lineage>
</organism>
<keyword evidence="2" id="KW-0813">Transport</keyword>
<comment type="similarity">
    <text evidence="1">Belongs to the bacterial solute-binding protein 1 family.</text>
</comment>
<dbReference type="InterPro" id="IPR050490">
    <property type="entry name" value="Bact_solute-bd_prot1"/>
</dbReference>
<dbReference type="PANTHER" id="PTHR43649:SF34">
    <property type="entry name" value="ABC TRANSPORTER PERIPLASMIC-BINDING PROTEIN YCJN-RELATED"/>
    <property type="match status" value="1"/>
</dbReference>